<organism evidence="2 3">
    <name type="scientific">Ligilactobacillus acidipiscis</name>
    <dbReference type="NCBI Taxonomy" id="89059"/>
    <lineage>
        <taxon>Bacteria</taxon>
        <taxon>Bacillati</taxon>
        <taxon>Bacillota</taxon>
        <taxon>Bacilli</taxon>
        <taxon>Lactobacillales</taxon>
        <taxon>Lactobacillaceae</taxon>
        <taxon>Ligilactobacillus</taxon>
    </lineage>
</organism>
<dbReference type="Pfam" id="PF23857">
    <property type="entry name" value="Phage_TAC_19"/>
    <property type="match status" value="1"/>
</dbReference>
<accession>A0A921F7Q3</accession>
<evidence type="ECO:0000313" key="3">
    <source>
        <dbReference type="Proteomes" id="UP000707535"/>
    </source>
</evidence>
<dbReference type="Proteomes" id="UP000707535">
    <property type="component" value="Unassembled WGS sequence"/>
</dbReference>
<proteinExistence type="predicted"/>
<evidence type="ECO:0000256" key="1">
    <source>
        <dbReference type="SAM" id="MobiDB-lite"/>
    </source>
</evidence>
<feature type="compositionally biased region" description="Acidic residues" evidence="1">
    <location>
        <begin position="96"/>
        <end position="106"/>
    </location>
</feature>
<dbReference type="NCBIfam" id="NF047360">
    <property type="entry name" value="tail_chap_PVL"/>
    <property type="match status" value="1"/>
</dbReference>
<dbReference type="InterPro" id="IPR057006">
    <property type="entry name" value="Phage_TAC_19"/>
</dbReference>
<comment type="caution">
    <text evidence="2">The sequence shown here is derived from an EMBL/GenBank/DDBJ whole genome shotgun (WGS) entry which is preliminary data.</text>
</comment>
<dbReference type="EMBL" id="DYXG01000043">
    <property type="protein sequence ID" value="HJE96950.1"/>
    <property type="molecule type" value="Genomic_DNA"/>
</dbReference>
<gene>
    <name evidence="2" type="ORF">K8V00_04950</name>
</gene>
<reference evidence="2" key="2">
    <citation type="submission" date="2021-09" db="EMBL/GenBank/DDBJ databases">
        <authorList>
            <person name="Gilroy R."/>
        </authorList>
    </citation>
    <scope>NUCLEOTIDE SEQUENCE</scope>
    <source>
        <strain evidence="2">CHK174-6876</strain>
    </source>
</reference>
<evidence type="ECO:0000313" key="2">
    <source>
        <dbReference type="EMBL" id="HJE96950.1"/>
    </source>
</evidence>
<feature type="region of interest" description="Disordered" evidence="1">
    <location>
        <begin position="92"/>
        <end position="113"/>
    </location>
</feature>
<evidence type="ECO:0008006" key="4">
    <source>
        <dbReference type="Google" id="ProtNLM"/>
    </source>
</evidence>
<reference evidence="2" key="1">
    <citation type="journal article" date="2021" name="PeerJ">
        <title>Extensive microbial diversity within the chicken gut microbiome revealed by metagenomics and culture.</title>
        <authorList>
            <person name="Gilroy R."/>
            <person name="Ravi A."/>
            <person name="Getino M."/>
            <person name="Pursley I."/>
            <person name="Horton D.L."/>
            <person name="Alikhan N.F."/>
            <person name="Baker D."/>
            <person name="Gharbi K."/>
            <person name="Hall N."/>
            <person name="Watson M."/>
            <person name="Adriaenssens E.M."/>
            <person name="Foster-Nyarko E."/>
            <person name="Jarju S."/>
            <person name="Secka A."/>
            <person name="Antonio M."/>
            <person name="Oren A."/>
            <person name="Chaudhuri R.R."/>
            <person name="La Ragione R."/>
            <person name="Hildebrand F."/>
            <person name="Pallen M.J."/>
        </authorList>
    </citation>
    <scope>NUCLEOTIDE SEQUENCE</scope>
    <source>
        <strain evidence="2">CHK174-6876</strain>
    </source>
</reference>
<sequence>MYELELTIDGNKKKFVRNEEPVLHDMIQALKVQYVQTRMLNRQDGETSQDANDNEKAIADFAVSFWNGQFKVGDVKQGCNLKNLDVINTAIRDSLGAEEDSEEENTKEDPEKN</sequence>
<protein>
    <recommendedName>
        <fullName evidence="4">Phage protein</fullName>
    </recommendedName>
</protein>
<name>A0A921F7Q3_9LACO</name>
<dbReference type="AlphaFoldDB" id="A0A921F7Q3"/>